<evidence type="ECO:0000256" key="7">
    <source>
        <dbReference type="ARBA" id="ARBA00022801"/>
    </source>
</evidence>
<comment type="subcellular location">
    <subcellularLocation>
        <location evidence="2">Membrane</location>
        <topology evidence="2">Multi-pass membrane protein</topology>
    </subcellularLocation>
</comment>
<evidence type="ECO:0000313" key="14">
    <source>
        <dbReference type="EMBL" id="GMA84802.1"/>
    </source>
</evidence>
<keyword evidence="5 12" id="KW-0812">Transmembrane</keyword>
<dbReference type="EMBL" id="BSUZ01000001">
    <property type="protein sequence ID" value="GMA84802.1"/>
    <property type="molecule type" value="Genomic_DNA"/>
</dbReference>
<evidence type="ECO:0000256" key="12">
    <source>
        <dbReference type="SAM" id="Phobius"/>
    </source>
</evidence>
<protein>
    <submittedName>
        <fullName evidence="14">Peptidase M50</fullName>
    </submittedName>
</protein>
<feature type="domain" description="Peptidase M50" evidence="13">
    <location>
        <begin position="137"/>
        <end position="177"/>
    </location>
</feature>
<dbReference type="InterPro" id="IPR046342">
    <property type="entry name" value="CBS_dom_sf"/>
</dbReference>
<dbReference type="Proteomes" id="UP001157017">
    <property type="component" value="Unassembled WGS sequence"/>
</dbReference>
<proteinExistence type="inferred from homology"/>
<evidence type="ECO:0000256" key="5">
    <source>
        <dbReference type="ARBA" id="ARBA00022692"/>
    </source>
</evidence>
<feature type="transmembrane region" description="Helical" evidence="12">
    <location>
        <begin position="211"/>
        <end position="233"/>
    </location>
</feature>
<evidence type="ECO:0000256" key="2">
    <source>
        <dbReference type="ARBA" id="ARBA00004141"/>
    </source>
</evidence>
<organism evidence="14 15">
    <name type="scientific">Angustibacter aerolatus</name>
    <dbReference type="NCBI Taxonomy" id="1162965"/>
    <lineage>
        <taxon>Bacteria</taxon>
        <taxon>Bacillati</taxon>
        <taxon>Actinomycetota</taxon>
        <taxon>Actinomycetes</taxon>
        <taxon>Kineosporiales</taxon>
        <taxon>Kineosporiaceae</taxon>
    </lineage>
</organism>
<evidence type="ECO:0000256" key="9">
    <source>
        <dbReference type="ARBA" id="ARBA00022989"/>
    </source>
</evidence>
<evidence type="ECO:0000256" key="10">
    <source>
        <dbReference type="ARBA" id="ARBA00023049"/>
    </source>
</evidence>
<accession>A0ABQ6JAK1</accession>
<keyword evidence="8" id="KW-0862">Zinc</keyword>
<evidence type="ECO:0000256" key="8">
    <source>
        <dbReference type="ARBA" id="ARBA00022833"/>
    </source>
</evidence>
<evidence type="ECO:0000256" key="3">
    <source>
        <dbReference type="ARBA" id="ARBA00007931"/>
    </source>
</evidence>
<feature type="transmembrane region" description="Helical" evidence="12">
    <location>
        <begin position="46"/>
        <end position="65"/>
    </location>
</feature>
<dbReference type="Pfam" id="PF02163">
    <property type="entry name" value="Peptidase_M50"/>
    <property type="match status" value="2"/>
</dbReference>
<name>A0ABQ6JAK1_9ACTN</name>
<evidence type="ECO:0000259" key="13">
    <source>
        <dbReference type="Pfam" id="PF02163"/>
    </source>
</evidence>
<evidence type="ECO:0000256" key="1">
    <source>
        <dbReference type="ARBA" id="ARBA00001947"/>
    </source>
</evidence>
<keyword evidence="10" id="KW-0482">Metalloprotease</keyword>
<evidence type="ECO:0000256" key="11">
    <source>
        <dbReference type="ARBA" id="ARBA00023136"/>
    </source>
</evidence>
<keyword evidence="9 12" id="KW-1133">Transmembrane helix</keyword>
<comment type="similarity">
    <text evidence="3">Belongs to the peptidase M50B family.</text>
</comment>
<dbReference type="PANTHER" id="PTHR39188">
    <property type="entry name" value="MEMBRANE-ASSOCIATED ZINC METALLOPROTEASE M50B"/>
    <property type="match status" value="1"/>
</dbReference>
<keyword evidence="11 12" id="KW-0472">Membrane</keyword>
<keyword evidence="6" id="KW-0479">Metal-binding</keyword>
<feature type="domain" description="Peptidase M50" evidence="13">
    <location>
        <begin position="56"/>
        <end position="127"/>
    </location>
</feature>
<dbReference type="SUPFAM" id="SSF54631">
    <property type="entry name" value="CBS-domain pair"/>
    <property type="match status" value="1"/>
</dbReference>
<sequence length="375" mass="37449">MDRAGIRLGRFLGAPVLLSGTWFVLALVVLVSLGPSLQVRLGLGVGPAYGVALLYAVLLLLSVLAHELAHAATARAMGQQVHEIVVHLMGGHTEFSTDLGRPGRRALVAAAGPLANAAIAVAASAVAPSVGDPVVGTLVDLLAYGNAALAVLNLLPGLPLDGGAVVESFVWGVTRRRSLGTVVAGWGGRVVAVGFVLVVLVLPLVRGSRPGIFSAVWSLLIAASLWQGATAAIQVGRLRGRAGSLRLSDHVEPAVGVPAATDAWATVPLDPPHHVVVLDPGGAPVGLVDAARLRTLHAPGGPPAGTPATAVMTVLQPAITMPATAAGDVVLETLAGSPAAVYVVTGPDGRVVGVASGDRLAGALTGASGRTAGTP</sequence>
<dbReference type="PANTHER" id="PTHR39188:SF3">
    <property type="entry name" value="STAGE IV SPORULATION PROTEIN FB"/>
    <property type="match status" value="1"/>
</dbReference>
<gene>
    <name evidence="14" type="ORF">GCM10025868_00520</name>
</gene>
<dbReference type="InterPro" id="IPR008915">
    <property type="entry name" value="Peptidase_M50"/>
</dbReference>
<evidence type="ECO:0000256" key="4">
    <source>
        <dbReference type="ARBA" id="ARBA00022670"/>
    </source>
</evidence>
<comment type="cofactor">
    <cofactor evidence="1">
        <name>Zn(2+)</name>
        <dbReference type="ChEBI" id="CHEBI:29105"/>
    </cofactor>
</comment>
<evidence type="ECO:0000256" key="6">
    <source>
        <dbReference type="ARBA" id="ARBA00022723"/>
    </source>
</evidence>
<keyword evidence="4" id="KW-0645">Protease</keyword>
<evidence type="ECO:0000313" key="15">
    <source>
        <dbReference type="Proteomes" id="UP001157017"/>
    </source>
</evidence>
<keyword evidence="15" id="KW-1185">Reference proteome</keyword>
<feature type="transmembrane region" description="Helical" evidence="12">
    <location>
        <begin position="147"/>
        <end position="171"/>
    </location>
</feature>
<feature type="transmembrane region" description="Helical" evidence="12">
    <location>
        <begin position="183"/>
        <end position="205"/>
    </location>
</feature>
<feature type="transmembrane region" description="Helical" evidence="12">
    <location>
        <begin position="106"/>
        <end position="127"/>
    </location>
</feature>
<comment type="caution">
    <text evidence="14">The sequence shown here is derived from an EMBL/GenBank/DDBJ whole genome shotgun (WGS) entry which is preliminary data.</text>
</comment>
<keyword evidence="7" id="KW-0378">Hydrolase</keyword>
<reference evidence="15" key="1">
    <citation type="journal article" date="2019" name="Int. J. Syst. Evol. Microbiol.">
        <title>The Global Catalogue of Microorganisms (GCM) 10K type strain sequencing project: providing services to taxonomists for standard genome sequencing and annotation.</title>
        <authorList>
            <consortium name="The Broad Institute Genomics Platform"/>
            <consortium name="The Broad Institute Genome Sequencing Center for Infectious Disease"/>
            <person name="Wu L."/>
            <person name="Ma J."/>
        </authorList>
    </citation>
    <scope>NUCLEOTIDE SEQUENCE [LARGE SCALE GENOMIC DNA]</scope>
    <source>
        <strain evidence="15">NBRC 108730</strain>
    </source>
</reference>
<feature type="transmembrane region" description="Helical" evidence="12">
    <location>
        <begin position="12"/>
        <end position="34"/>
    </location>
</feature>